<dbReference type="OrthoDB" id="9793216at2"/>
<keyword evidence="3" id="KW-1185">Reference proteome</keyword>
<evidence type="ECO:0000313" key="3">
    <source>
        <dbReference type="Proteomes" id="UP000316626"/>
    </source>
</evidence>
<dbReference type="InterPro" id="IPR034660">
    <property type="entry name" value="DinB/YfiT-like"/>
</dbReference>
<organism evidence="2 3">
    <name type="scientific">Psychrobacillus vulpis</name>
    <dbReference type="NCBI Taxonomy" id="2325572"/>
    <lineage>
        <taxon>Bacteria</taxon>
        <taxon>Bacillati</taxon>
        <taxon>Bacillota</taxon>
        <taxon>Bacilli</taxon>
        <taxon>Bacillales</taxon>
        <taxon>Bacillaceae</taxon>
        <taxon>Psychrobacillus</taxon>
    </lineage>
</organism>
<reference evidence="2 3" key="1">
    <citation type="submission" date="2019-06" db="EMBL/GenBank/DDBJ databases">
        <title>Psychrobacillus vulpis sp. nov., a new species isolated from feces of a red fox that inhabits in The Tablas de Daimiel Natural Park, Albacete, Spain.</title>
        <authorList>
            <person name="Rodriguez M."/>
            <person name="Reina J.C."/>
            <person name="Bejar V."/>
            <person name="Llamas I."/>
        </authorList>
    </citation>
    <scope>NUCLEOTIDE SEQUENCE [LARGE SCALE GENOMIC DNA]</scope>
    <source>
        <strain evidence="2 3">Z8</strain>
    </source>
</reference>
<feature type="domain" description="DinB-like" evidence="1">
    <location>
        <begin position="10"/>
        <end position="144"/>
    </location>
</feature>
<sequence length="156" mass="18521">MEELIKEYGRGYRMLREAIEGLSEEELRYKPSPDKWSIHQILIHVADSEILSTQRLKKVLSEDEPLLMSFDQDAWANGLGYDRLDREHHLLLFQLLRASMLPMLEQLTNEQGERVGVYPDAERFTFKELLEYRVDHVRGHLAQIERVRNAYRKSHE</sequence>
<dbReference type="Gene3D" id="1.20.120.450">
    <property type="entry name" value="dinb family like domain"/>
    <property type="match status" value="1"/>
</dbReference>
<dbReference type="RefSeq" id="WP_142643210.1">
    <property type="nucleotide sequence ID" value="NZ_VDGI01000016.1"/>
</dbReference>
<dbReference type="SUPFAM" id="SSF109854">
    <property type="entry name" value="DinB/YfiT-like putative metalloenzymes"/>
    <property type="match status" value="1"/>
</dbReference>
<dbReference type="AlphaFoldDB" id="A0A544TNR2"/>
<dbReference type="EMBL" id="VDGI01000016">
    <property type="protein sequence ID" value="TQR19096.1"/>
    <property type="molecule type" value="Genomic_DNA"/>
</dbReference>
<evidence type="ECO:0000259" key="1">
    <source>
        <dbReference type="Pfam" id="PF12867"/>
    </source>
</evidence>
<evidence type="ECO:0000313" key="2">
    <source>
        <dbReference type="EMBL" id="TQR19096.1"/>
    </source>
</evidence>
<accession>A0A544TNR2</accession>
<dbReference type="Proteomes" id="UP000316626">
    <property type="component" value="Unassembled WGS sequence"/>
</dbReference>
<name>A0A544TNR2_9BACI</name>
<protein>
    <submittedName>
        <fullName evidence="2">DUF664 domain-containing protein</fullName>
    </submittedName>
</protein>
<dbReference type="InterPro" id="IPR024775">
    <property type="entry name" value="DinB-like"/>
</dbReference>
<gene>
    <name evidence="2" type="ORF">FG384_13890</name>
</gene>
<dbReference type="Pfam" id="PF12867">
    <property type="entry name" value="DinB_2"/>
    <property type="match status" value="1"/>
</dbReference>
<proteinExistence type="predicted"/>
<comment type="caution">
    <text evidence="2">The sequence shown here is derived from an EMBL/GenBank/DDBJ whole genome shotgun (WGS) entry which is preliminary data.</text>
</comment>